<evidence type="ECO:0008006" key="3">
    <source>
        <dbReference type="Google" id="ProtNLM"/>
    </source>
</evidence>
<dbReference type="InterPro" id="IPR034660">
    <property type="entry name" value="DinB/YfiT-like"/>
</dbReference>
<proteinExistence type="predicted"/>
<accession>A0A1K2HUK0</accession>
<dbReference type="Proteomes" id="UP000183447">
    <property type="component" value="Unassembled WGS sequence"/>
</dbReference>
<sequence>MTLSLYAVTVPVYVRLLTALRDNLDKAQAYADEKKFNSDVLVGSRLAPDMHPLSFQVQSATDHVKGSLARLAGRDIPAWPDDEKTLADLKARIGKAVDFANSFSAGDIDGSETRSITLKMRSGEVVVDGQSYVLTRALPNFYFHVTTAYAILRHNGVPIGKRDFLG</sequence>
<evidence type="ECO:0000313" key="1">
    <source>
        <dbReference type="EMBL" id="SFZ82186.1"/>
    </source>
</evidence>
<dbReference type="OrthoDB" id="338237at2"/>
<gene>
    <name evidence="1" type="ORF">SAMN02983003_0927</name>
</gene>
<reference evidence="1 2" key="1">
    <citation type="submission" date="2016-11" db="EMBL/GenBank/DDBJ databases">
        <authorList>
            <person name="Jaros S."/>
            <person name="Januszkiewicz K."/>
            <person name="Wedrychowicz H."/>
        </authorList>
    </citation>
    <scope>NUCLEOTIDE SEQUENCE [LARGE SCALE GENOMIC DNA]</scope>
    <source>
        <strain evidence="1 2">ATCC 23634</strain>
    </source>
</reference>
<dbReference type="EMBL" id="FPKU01000001">
    <property type="protein sequence ID" value="SFZ82186.1"/>
    <property type="molecule type" value="Genomic_DNA"/>
</dbReference>
<dbReference type="PANTHER" id="PTHR36922:SF1">
    <property type="entry name" value="DUF1993 DOMAIN-CONTAINING PROTEIN"/>
    <property type="match status" value="1"/>
</dbReference>
<dbReference type="Pfam" id="PF09351">
    <property type="entry name" value="DUF1993"/>
    <property type="match status" value="1"/>
</dbReference>
<evidence type="ECO:0000313" key="2">
    <source>
        <dbReference type="Proteomes" id="UP000183447"/>
    </source>
</evidence>
<dbReference type="PANTHER" id="PTHR36922">
    <property type="entry name" value="BLL2446 PROTEIN"/>
    <property type="match status" value="1"/>
</dbReference>
<organism evidence="1 2">
    <name type="scientific">Devosia enhydra</name>
    <dbReference type="NCBI Taxonomy" id="665118"/>
    <lineage>
        <taxon>Bacteria</taxon>
        <taxon>Pseudomonadati</taxon>
        <taxon>Pseudomonadota</taxon>
        <taxon>Alphaproteobacteria</taxon>
        <taxon>Hyphomicrobiales</taxon>
        <taxon>Devosiaceae</taxon>
        <taxon>Devosia</taxon>
    </lineage>
</organism>
<keyword evidence="2" id="KW-1185">Reference proteome</keyword>
<dbReference type="Gene3D" id="1.20.120.450">
    <property type="entry name" value="dinb family like domain"/>
    <property type="match status" value="1"/>
</dbReference>
<name>A0A1K2HUK0_9HYPH</name>
<dbReference type="InterPro" id="IPR018531">
    <property type="entry name" value="DUF1993"/>
</dbReference>
<dbReference type="AlphaFoldDB" id="A0A1K2HUK0"/>
<dbReference type="RefSeq" id="WP_072339424.1">
    <property type="nucleotide sequence ID" value="NZ_FPKU01000001.1"/>
</dbReference>
<protein>
    <recommendedName>
        <fullName evidence="3">DUF1993 domain-containing protein</fullName>
    </recommendedName>
</protein>
<dbReference type="SUPFAM" id="SSF109854">
    <property type="entry name" value="DinB/YfiT-like putative metalloenzymes"/>
    <property type="match status" value="1"/>
</dbReference>
<dbReference type="STRING" id="665118.SAMN02983003_0927"/>